<feature type="domain" description="CMP/dCMP-type deaminase" evidence="7">
    <location>
        <begin position="400"/>
        <end position="531"/>
    </location>
</feature>
<dbReference type="InterPro" id="IPR006145">
    <property type="entry name" value="PsdUridine_synth_RsuA/RluA"/>
</dbReference>
<dbReference type="InterPro" id="IPR050188">
    <property type="entry name" value="RluA_PseudoU_synthase"/>
</dbReference>
<dbReference type="Gene3D" id="3.40.140.10">
    <property type="entry name" value="Cytidine Deaminase, domain 2"/>
    <property type="match status" value="1"/>
</dbReference>
<dbReference type="Proteomes" id="UP000761534">
    <property type="component" value="Unassembled WGS sequence"/>
</dbReference>
<comment type="caution">
    <text evidence="8">The sequence shown here is derived from an EMBL/GenBank/DDBJ whole genome shotgun (WGS) entry which is preliminary data.</text>
</comment>
<evidence type="ECO:0000256" key="1">
    <source>
        <dbReference type="ARBA" id="ARBA00023235"/>
    </source>
</evidence>
<dbReference type="SUPFAM" id="SSF53927">
    <property type="entry name" value="Cytidine deaminase-like"/>
    <property type="match status" value="1"/>
</dbReference>
<dbReference type="PANTHER" id="PTHR21600">
    <property type="entry name" value="MITOCHONDRIAL RNA PSEUDOURIDINE SYNTHASE"/>
    <property type="match status" value="1"/>
</dbReference>
<evidence type="ECO:0000313" key="9">
    <source>
        <dbReference type="Proteomes" id="UP000761534"/>
    </source>
</evidence>
<dbReference type="VEuPathDB" id="FungiDB:TRICI_002517"/>
<dbReference type="GO" id="GO:0000455">
    <property type="term" value="P:enzyme-directed rRNA pseudouridine synthesis"/>
    <property type="evidence" value="ECO:0007669"/>
    <property type="project" value="TreeGrafter"/>
</dbReference>
<comment type="catalytic activity">
    <reaction evidence="2">
        <text>uridine(32) in tRNA = pseudouridine(32) in tRNA</text>
        <dbReference type="Rhea" id="RHEA:42544"/>
        <dbReference type="Rhea" id="RHEA-COMP:10107"/>
        <dbReference type="Rhea" id="RHEA-COMP:10108"/>
        <dbReference type="ChEBI" id="CHEBI:65314"/>
        <dbReference type="ChEBI" id="CHEBI:65315"/>
        <dbReference type="EC" id="5.4.99.28"/>
    </reaction>
</comment>
<dbReference type="GO" id="GO:0160151">
    <property type="term" value="F:tRNA pseudouridine(32) synthase activity"/>
    <property type="evidence" value="ECO:0007669"/>
    <property type="project" value="UniProtKB-EC"/>
</dbReference>
<sequence length="550" mass="61998">MTEETIRKRSRSSSPKGRTSVQRDENGFRMRQQQLDAKLPSDGQNNVVSIEDEVAQGAQYVIENGLRKVPPYYFTYLTFCKMRWRDRKLLDIFTSEFRDKEESYYRRAIQGGQVYVNDKQADLDTVVRNGEQIRHRTHKHEPPVPSKDIKIVHQDDELVVIDKPSGIPILFCEANCLVVLACNRLDKLTSGLMFLAKTSKGADRISKQLRGREVRKEYIARVAGEFPLGEVTCEEPLMTVAPKVALNRVTLEGKEAKTVFQRISYDGETSIVRCKPFTGRTHQIRVHLQYLGHPIANDPIYSNVDVWGPELGKNGAGDTDEVIKKLHEIGKTEIAQTWFYPAKSGDFGERLTGERCEVCDTALYTDPGPNDLGLWLHALKYYSEDGEWSYETDFPDWAIDSYVPFMKVALAEAEKSPPTETAFCVGAALVKDGVILETGYTGELPGNTHAEQCALEKYFAKHNTDTVPEGTTVYTTMEPCSFRLSGNLPCVDRILAQHSIKTVFVGVMEPDTFVKKNVGKAKLLESGIEYIHVRGLEDKCLQTAKKGHKN</sequence>
<evidence type="ECO:0000256" key="6">
    <source>
        <dbReference type="SAM" id="MobiDB-lite"/>
    </source>
</evidence>
<dbReference type="OrthoDB" id="424794at2759"/>
<dbReference type="InterPro" id="IPR002125">
    <property type="entry name" value="CMP_dCMP_dom"/>
</dbReference>
<dbReference type="GO" id="GO:0019239">
    <property type="term" value="F:deaminase activity"/>
    <property type="evidence" value="ECO:0007669"/>
    <property type="project" value="UniProtKB-ARBA"/>
</dbReference>
<dbReference type="CDD" id="cd02557">
    <property type="entry name" value="PseudoU_synth_ScRIB2"/>
    <property type="match status" value="1"/>
</dbReference>
<evidence type="ECO:0000256" key="5">
    <source>
        <dbReference type="PROSITE-ProRule" id="PRU00182"/>
    </source>
</evidence>
<reference evidence="8" key="1">
    <citation type="journal article" date="2019" name="G3 (Bethesda)">
        <title>Genome Assemblies of Two Rare Opportunistic Yeast Pathogens: Diutina rugosa (syn. Candida rugosa) and Trichomonascus ciferrii (syn. Candida ciferrii).</title>
        <authorList>
            <person name="Mixao V."/>
            <person name="Saus E."/>
            <person name="Hansen A.P."/>
            <person name="Lass-Florl C."/>
            <person name="Gabaldon T."/>
        </authorList>
    </citation>
    <scope>NUCLEOTIDE SEQUENCE</scope>
    <source>
        <strain evidence="8">CBS 4856</strain>
    </source>
</reference>
<dbReference type="GO" id="GO:0016814">
    <property type="term" value="F:hydrolase activity, acting on carbon-nitrogen (but not peptide) bonds, in cyclic amidines"/>
    <property type="evidence" value="ECO:0007669"/>
    <property type="project" value="UniProtKB-ARBA"/>
</dbReference>
<dbReference type="SUPFAM" id="SSF55120">
    <property type="entry name" value="Pseudouridine synthase"/>
    <property type="match status" value="1"/>
</dbReference>
<keyword evidence="9" id="KW-1185">Reference proteome</keyword>
<dbReference type="FunFam" id="3.30.2350.10:FF:000017">
    <property type="entry name" value="Pseudouridine synthase"/>
    <property type="match status" value="1"/>
</dbReference>
<dbReference type="InterPro" id="IPR006224">
    <property type="entry name" value="PsdUridine_synth_RluA-like_CS"/>
</dbReference>
<accession>A0A642VBI1</accession>
<name>A0A642VBI1_9ASCO</name>
<dbReference type="FunFam" id="3.40.140.10:FF:000061">
    <property type="entry name" value="DRAP deaminase"/>
    <property type="match status" value="1"/>
</dbReference>
<protein>
    <recommendedName>
        <fullName evidence="3">tRNA pseudouridine(32) synthase</fullName>
        <ecNumber evidence="3">5.4.99.28</ecNumber>
    </recommendedName>
</protein>
<dbReference type="Pfam" id="PF00849">
    <property type="entry name" value="PseudoU_synth_2"/>
    <property type="match status" value="1"/>
</dbReference>
<dbReference type="PROSITE" id="PS51747">
    <property type="entry name" value="CYT_DCMP_DEAMINASES_2"/>
    <property type="match status" value="1"/>
</dbReference>
<dbReference type="NCBIfam" id="TIGR00005">
    <property type="entry name" value="rluA_subfam"/>
    <property type="match status" value="1"/>
</dbReference>
<feature type="active site" evidence="4">
    <location>
        <position position="186"/>
    </location>
</feature>
<dbReference type="EMBL" id="SWFS01000173">
    <property type="protein sequence ID" value="KAA8915333.1"/>
    <property type="molecule type" value="Genomic_DNA"/>
</dbReference>
<dbReference type="PROSITE" id="PS50889">
    <property type="entry name" value="S4"/>
    <property type="match status" value="1"/>
</dbReference>
<evidence type="ECO:0000256" key="2">
    <source>
        <dbReference type="ARBA" id="ARBA00036184"/>
    </source>
</evidence>
<dbReference type="EC" id="5.4.99.28" evidence="3"/>
<proteinExistence type="predicted"/>
<dbReference type="Pfam" id="PF18785">
    <property type="entry name" value="Inv-AAD"/>
    <property type="match status" value="1"/>
</dbReference>
<dbReference type="GO" id="GO:0031119">
    <property type="term" value="P:tRNA pseudouridine synthesis"/>
    <property type="evidence" value="ECO:0007669"/>
    <property type="project" value="UniProtKB-ARBA"/>
</dbReference>
<evidence type="ECO:0000256" key="4">
    <source>
        <dbReference type="PIRSR" id="PIRSR606225-1"/>
    </source>
</evidence>
<dbReference type="Gene3D" id="3.30.2350.10">
    <property type="entry name" value="Pseudouridine synthase"/>
    <property type="match status" value="1"/>
</dbReference>
<keyword evidence="1" id="KW-0413">Isomerase</keyword>
<dbReference type="PROSITE" id="PS01129">
    <property type="entry name" value="PSI_RLU"/>
    <property type="match status" value="1"/>
</dbReference>
<dbReference type="InterPro" id="IPR020103">
    <property type="entry name" value="PsdUridine_synth_cat_dom_sf"/>
</dbReference>
<dbReference type="AlphaFoldDB" id="A0A642VBI1"/>
<gene>
    <name evidence="8" type="ORF">TRICI_002517</name>
</gene>
<evidence type="ECO:0000259" key="7">
    <source>
        <dbReference type="PROSITE" id="PS51747"/>
    </source>
</evidence>
<dbReference type="InterPro" id="IPR016193">
    <property type="entry name" value="Cytidine_deaminase-like"/>
</dbReference>
<keyword evidence="5" id="KW-0694">RNA-binding</keyword>
<dbReference type="GO" id="GO:0003723">
    <property type="term" value="F:RNA binding"/>
    <property type="evidence" value="ECO:0007669"/>
    <property type="project" value="UniProtKB-KW"/>
</dbReference>
<organism evidence="8 9">
    <name type="scientific">Trichomonascus ciferrii</name>
    <dbReference type="NCBI Taxonomy" id="44093"/>
    <lineage>
        <taxon>Eukaryota</taxon>
        <taxon>Fungi</taxon>
        <taxon>Dikarya</taxon>
        <taxon>Ascomycota</taxon>
        <taxon>Saccharomycotina</taxon>
        <taxon>Dipodascomycetes</taxon>
        <taxon>Dipodascales</taxon>
        <taxon>Trichomonascaceae</taxon>
        <taxon>Trichomonascus</taxon>
        <taxon>Trichomonascus ciferrii complex</taxon>
    </lineage>
</organism>
<feature type="region of interest" description="Disordered" evidence="6">
    <location>
        <begin position="1"/>
        <end position="28"/>
    </location>
</feature>
<dbReference type="InterPro" id="IPR006225">
    <property type="entry name" value="PsdUridine_synth_RluC/D"/>
</dbReference>
<evidence type="ECO:0000256" key="3">
    <source>
        <dbReference type="ARBA" id="ARBA00038944"/>
    </source>
</evidence>
<dbReference type="PANTHER" id="PTHR21600:SF40">
    <property type="entry name" value="PSEUDOURIDYLATE SYNTHASE RPUSD2"/>
    <property type="match status" value="1"/>
</dbReference>
<evidence type="ECO:0000313" key="8">
    <source>
        <dbReference type="EMBL" id="KAA8915333.1"/>
    </source>
</evidence>